<dbReference type="SMART" id="SM00220">
    <property type="entry name" value="S_TKc"/>
    <property type="match status" value="1"/>
</dbReference>
<reference evidence="3" key="1">
    <citation type="journal article" date="2021" name="J. Exp. Bot.">
        <title>A common bean truncated CRINKLY4 kinase controls gene-for-gene resistance to the fungus Colletotrichum lindemuthianum.</title>
        <authorList>
            <person name="Richard M.M.S."/>
            <person name="Gratias A."/>
            <person name="Alvarez Diaz J.C."/>
            <person name="Thareau V."/>
            <person name="Pflieger S."/>
            <person name="Meziadi C."/>
            <person name="Blanchet S."/>
            <person name="Marande W."/>
            <person name="Bitocchi E."/>
            <person name="Papa R."/>
            <person name="Miklas P.N."/>
            <person name="Geffroy V."/>
        </authorList>
    </citation>
    <scope>NUCLEOTIDE SEQUENCE</scope>
</reference>
<dbReference type="InterPro" id="IPR000719">
    <property type="entry name" value="Prot_kinase_dom"/>
</dbReference>
<dbReference type="PROSITE" id="PS50011">
    <property type="entry name" value="PROTEIN_KINASE_DOM"/>
    <property type="match status" value="1"/>
</dbReference>
<dbReference type="Gene3D" id="1.10.510.10">
    <property type="entry name" value="Transferase(Phosphotransferase) domain 1"/>
    <property type="match status" value="1"/>
</dbReference>
<evidence type="ECO:0000313" key="3">
    <source>
        <dbReference type="EMBL" id="QXF79653.1"/>
    </source>
</evidence>
<keyword evidence="1" id="KW-0067">ATP-binding</keyword>
<dbReference type="InterPro" id="IPR017441">
    <property type="entry name" value="Protein_kinase_ATP_BS"/>
</dbReference>
<dbReference type="Pfam" id="PF07714">
    <property type="entry name" value="PK_Tyr_Ser-Thr"/>
    <property type="match status" value="1"/>
</dbReference>
<dbReference type="PANTHER" id="PTHR46146">
    <property type="entry name" value="SERINE/THREONINE-PROTEIN KINASE-LIKE PROTEIN CCR4"/>
    <property type="match status" value="1"/>
</dbReference>
<accession>A0A8F4Q7W0</accession>
<name>A0A8F4Q7W0_PHAVU</name>
<dbReference type="EMBL" id="MW328721">
    <property type="protein sequence ID" value="QXF79653.1"/>
    <property type="molecule type" value="Genomic_DNA"/>
</dbReference>
<dbReference type="PANTHER" id="PTHR46146:SF14">
    <property type="entry name" value="SERINE_THREONINE-KINASE CCR4-LIKE PROTEIN"/>
    <property type="match status" value="1"/>
</dbReference>
<evidence type="ECO:0000259" key="2">
    <source>
        <dbReference type="PROSITE" id="PS50011"/>
    </source>
</evidence>
<feature type="binding site" evidence="1">
    <location>
        <position position="227"/>
    </location>
    <ligand>
        <name>ATP</name>
        <dbReference type="ChEBI" id="CHEBI:30616"/>
    </ligand>
</feature>
<dbReference type="SUPFAM" id="SSF56112">
    <property type="entry name" value="Protein kinase-like (PK-like)"/>
    <property type="match status" value="1"/>
</dbReference>
<dbReference type="GO" id="GO:0004672">
    <property type="term" value="F:protein kinase activity"/>
    <property type="evidence" value="ECO:0007669"/>
    <property type="project" value="InterPro"/>
</dbReference>
<dbReference type="GO" id="GO:0005524">
    <property type="term" value="F:ATP binding"/>
    <property type="evidence" value="ECO:0007669"/>
    <property type="project" value="UniProtKB-UniRule"/>
</dbReference>
<dbReference type="SMR" id="A0A8F4Q7W0"/>
<gene>
    <name evidence="3" type="primary">KTR1</name>
</gene>
<feature type="domain" description="Protein kinase" evidence="2">
    <location>
        <begin position="199"/>
        <end position="479"/>
    </location>
</feature>
<dbReference type="Gene3D" id="3.30.200.20">
    <property type="entry name" value="Phosphorylase Kinase, domain 1"/>
    <property type="match status" value="1"/>
</dbReference>
<sequence length="489" mass="53418">MDSESVESIEMWNYGSFDAFSFSLAVDNEIRSGTSSNLGASSPLHSFASLLDIAIRSRTSSNWETSSANSYAFGLDNAIRSRTSSNLETSSAYSFAFGVDTAIRSRTSSNWETSSTHSFAFEEDRTPSNLGSFRVPSFSSGVDYVIRSSSGGTDSETSPVHSFAFAAGASQMAANVTGHVAKGLQLFSREELVAATNNFSLHNKIGVGSFGVVYGGLLVDGREVAIKRNETSPKMKEFQEIVFGYLVTFLGRLHHEQLVGLVGFCEEEDEKLLVYEYMKNGSLYDHLHHKGSVELNSWKMRIKIALDASRGIKYLHYYAGTNIYRDIKSSNILLDDTWTARVSDFGLSSLMKAVGTIIDPEYYGQYVMTAKSEVYAFGVVLLELLTGKRHILCGEDGGTPLSVVEFAVPPILDGDLAKILDPRVGAPHVNEAKAVELMAFTAIHCVNLEGKDRPSLAEIVVNLKRALAIICDSSTHDSISNHTIFDVSE</sequence>
<organism evidence="3">
    <name type="scientific">Phaseolus vulgaris</name>
    <name type="common">Kidney bean</name>
    <name type="synonym">French bean</name>
    <dbReference type="NCBI Taxonomy" id="3885"/>
    <lineage>
        <taxon>Eukaryota</taxon>
        <taxon>Viridiplantae</taxon>
        <taxon>Streptophyta</taxon>
        <taxon>Embryophyta</taxon>
        <taxon>Tracheophyta</taxon>
        <taxon>Spermatophyta</taxon>
        <taxon>Magnoliopsida</taxon>
        <taxon>eudicotyledons</taxon>
        <taxon>Gunneridae</taxon>
        <taxon>Pentapetalae</taxon>
        <taxon>rosids</taxon>
        <taxon>fabids</taxon>
        <taxon>Fabales</taxon>
        <taxon>Fabaceae</taxon>
        <taxon>Papilionoideae</taxon>
        <taxon>50 kb inversion clade</taxon>
        <taxon>NPAAA clade</taxon>
        <taxon>indigoferoid/millettioid clade</taxon>
        <taxon>Phaseoleae</taxon>
        <taxon>Phaseolus</taxon>
    </lineage>
</organism>
<proteinExistence type="predicted"/>
<dbReference type="AlphaFoldDB" id="A0A8F4Q7W0"/>
<protein>
    <submittedName>
        <fullName evidence="3">KTR1</fullName>
    </submittedName>
</protein>
<dbReference type="InterPro" id="IPR001245">
    <property type="entry name" value="Ser-Thr/Tyr_kinase_cat_dom"/>
</dbReference>
<keyword evidence="1" id="KW-0547">Nucleotide-binding</keyword>
<evidence type="ECO:0000256" key="1">
    <source>
        <dbReference type="PROSITE-ProRule" id="PRU10141"/>
    </source>
</evidence>
<dbReference type="InterPro" id="IPR011009">
    <property type="entry name" value="Kinase-like_dom_sf"/>
</dbReference>
<dbReference type="PROSITE" id="PS00107">
    <property type="entry name" value="PROTEIN_KINASE_ATP"/>
    <property type="match status" value="1"/>
</dbReference>